<keyword evidence="4" id="KW-0963">Cytoplasm</keyword>
<organism evidence="14 15">
    <name type="scientific">Tetradesmus obliquus</name>
    <name type="common">Green alga</name>
    <name type="synonym">Acutodesmus obliquus</name>
    <dbReference type="NCBI Taxonomy" id="3088"/>
    <lineage>
        <taxon>Eukaryota</taxon>
        <taxon>Viridiplantae</taxon>
        <taxon>Chlorophyta</taxon>
        <taxon>core chlorophytes</taxon>
        <taxon>Chlorophyceae</taxon>
        <taxon>CS clade</taxon>
        <taxon>Sphaeropleales</taxon>
        <taxon>Scenedesmaceae</taxon>
        <taxon>Tetradesmus</taxon>
    </lineage>
</organism>
<evidence type="ECO:0000256" key="11">
    <source>
        <dbReference type="ARBA" id="ARBA00023014"/>
    </source>
</evidence>
<evidence type="ECO:0000256" key="6">
    <source>
        <dbReference type="ARBA" id="ARBA00022603"/>
    </source>
</evidence>
<dbReference type="Gene3D" id="1.10.150.530">
    <property type="match status" value="1"/>
</dbReference>
<evidence type="ECO:0000256" key="8">
    <source>
        <dbReference type="ARBA" id="ARBA00022691"/>
    </source>
</evidence>
<dbReference type="GO" id="GO:0005737">
    <property type="term" value="C:cytoplasm"/>
    <property type="evidence" value="ECO:0007669"/>
    <property type="project" value="UniProtKB-SubCell"/>
</dbReference>
<evidence type="ECO:0000256" key="3">
    <source>
        <dbReference type="ARBA" id="ARBA00022485"/>
    </source>
</evidence>
<dbReference type="GO" id="GO:0046872">
    <property type="term" value="F:metal ion binding"/>
    <property type="evidence" value="ECO:0007669"/>
    <property type="project" value="UniProtKB-KW"/>
</dbReference>
<dbReference type="InterPro" id="IPR040072">
    <property type="entry name" value="Methyltransferase_A"/>
</dbReference>
<evidence type="ECO:0000256" key="7">
    <source>
        <dbReference type="ARBA" id="ARBA00022679"/>
    </source>
</evidence>
<dbReference type="FunFam" id="3.20.20.70:FF:000014">
    <property type="entry name" value="Probable dual-specificity RNA methyltransferase RlmN"/>
    <property type="match status" value="1"/>
</dbReference>
<evidence type="ECO:0000256" key="2">
    <source>
        <dbReference type="ARBA" id="ARBA00004496"/>
    </source>
</evidence>
<dbReference type="SFLD" id="SFLDG01062">
    <property type="entry name" value="methyltransferase_(Class_A)"/>
    <property type="match status" value="1"/>
</dbReference>
<dbReference type="Pfam" id="PF04055">
    <property type="entry name" value="Radical_SAM"/>
    <property type="match status" value="1"/>
</dbReference>
<dbReference type="SFLD" id="SFLDS00029">
    <property type="entry name" value="Radical_SAM"/>
    <property type="match status" value="1"/>
</dbReference>
<evidence type="ECO:0000256" key="1">
    <source>
        <dbReference type="ARBA" id="ARBA00001966"/>
    </source>
</evidence>
<evidence type="ECO:0000259" key="13">
    <source>
        <dbReference type="PROSITE" id="PS51918"/>
    </source>
</evidence>
<gene>
    <name evidence="14" type="ORF">BQ4739_LOCUS13914</name>
</gene>
<keyword evidence="7" id="KW-0808">Transferase</keyword>
<dbReference type="InterPro" id="IPR058240">
    <property type="entry name" value="rSAM_sf"/>
</dbReference>
<keyword evidence="8" id="KW-0949">S-adenosyl-L-methionine</keyword>
<dbReference type="GO" id="GO:0030488">
    <property type="term" value="P:tRNA methylation"/>
    <property type="evidence" value="ECO:0007669"/>
    <property type="project" value="InterPro"/>
</dbReference>
<dbReference type="PROSITE" id="PS51918">
    <property type="entry name" value="RADICAL_SAM"/>
    <property type="match status" value="1"/>
</dbReference>
<dbReference type="GO" id="GO:0070475">
    <property type="term" value="P:rRNA base methylation"/>
    <property type="evidence" value="ECO:0007669"/>
    <property type="project" value="InterPro"/>
</dbReference>
<dbReference type="NCBIfam" id="TIGR00048">
    <property type="entry name" value="rRNA_mod_RlmN"/>
    <property type="match status" value="1"/>
</dbReference>
<feature type="domain" description="Radical SAM core" evidence="13">
    <location>
        <begin position="214"/>
        <end position="444"/>
    </location>
</feature>
<evidence type="ECO:0000256" key="5">
    <source>
        <dbReference type="ARBA" id="ARBA00022552"/>
    </source>
</evidence>
<dbReference type="InterPro" id="IPR007197">
    <property type="entry name" value="rSAM"/>
</dbReference>
<dbReference type="PANTHER" id="PTHR30544">
    <property type="entry name" value="23S RRNA METHYLTRANSFERASE"/>
    <property type="match status" value="1"/>
</dbReference>
<dbReference type="STRING" id="3088.A0A383W969"/>
<dbReference type="PANTHER" id="PTHR30544:SF5">
    <property type="entry name" value="RADICAL SAM CORE DOMAIN-CONTAINING PROTEIN"/>
    <property type="match status" value="1"/>
</dbReference>
<feature type="region of interest" description="Disordered" evidence="12">
    <location>
        <begin position="1"/>
        <end position="46"/>
    </location>
</feature>
<keyword evidence="9" id="KW-0479">Metal-binding</keyword>
<name>A0A383W969_TETOB</name>
<accession>A0A383W969</accession>
<dbReference type="Gene3D" id="3.20.20.70">
    <property type="entry name" value="Aldolase class I"/>
    <property type="match status" value="1"/>
</dbReference>
<comment type="subcellular location">
    <subcellularLocation>
        <location evidence="2">Cytoplasm</location>
    </subcellularLocation>
</comment>
<dbReference type="AlphaFoldDB" id="A0A383W969"/>
<feature type="compositionally biased region" description="Low complexity" evidence="12">
    <location>
        <begin position="13"/>
        <end position="28"/>
    </location>
</feature>
<evidence type="ECO:0000256" key="4">
    <source>
        <dbReference type="ARBA" id="ARBA00022490"/>
    </source>
</evidence>
<proteinExistence type="inferred from homology"/>
<evidence type="ECO:0000313" key="15">
    <source>
        <dbReference type="Proteomes" id="UP000256970"/>
    </source>
</evidence>
<sequence>MNLSVGRAGARCSSSNSNSSSSSSRLLPRPAPPPVPSARSILLKRRSPTAATAAAAVEAAVDPTFVPRDPAVRDGPWNAVDAGLVQTAQQQASALHGSSSSSSSSSSSVAASSAGVVLLGQTAEQLGELAKSMGQPAYRGKQLADGILKGAKRVADIKGLPASFITQLQEAGVKTGRSAVHHTVRAPDGTSKLLLQLGEGRLIEAVGIPAQDSSKERLTVCVSSQVGCPMRCTFCATGKGGFARNLTAHEIVDQVLAVSELHGTRASNVVFMGMGEPLLNLPNVVAAAALMQQQLGMSGRAITISTVGVPNAINRLAQHKLTATLAVSLHAPNQELRKQLVPSAAAYPLEALMQDCAAYFKATGRRVTFEYTLMSGTNDAPEHARDLLALLRHYKLMSHVNLIPWNPVGESEFERPSRARVDAFKAVLERAGLPVSVRTTRGLEAAAACGQLRNMHQKQGLSNPQQLT</sequence>
<dbReference type="SUPFAM" id="SSF102114">
    <property type="entry name" value="Radical SAM enzymes"/>
    <property type="match status" value="1"/>
</dbReference>
<evidence type="ECO:0000256" key="12">
    <source>
        <dbReference type="SAM" id="MobiDB-lite"/>
    </source>
</evidence>
<evidence type="ECO:0000256" key="10">
    <source>
        <dbReference type="ARBA" id="ARBA00023004"/>
    </source>
</evidence>
<keyword evidence="3" id="KW-0004">4Fe-4S</keyword>
<evidence type="ECO:0000256" key="9">
    <source>
        <dbReference type="ARBA" id="ARBA00022723"/>
    </source>
</evidence>
<protein>
    <recommendedName>
        <fullName evidence="13">Radical SAM core domain-containing protein</fullName>
    </recommendedName>
</protein>
<dbReference type="SFLD" id="SFLDF00275">
    <property type="entry name" value="adenosine_C2_methyltransferase"/>
    <property type="match status" value="1"/>
</dbReference>
<keyword evidence="15" id="KW-1185">Reference proteome</keyword>
<keyword evidence="10" id="KW-0408">Iron</keyword>
<dbReference type="CDD" id="cd01335">
    <property type="entry name" value="Radical_SAM"/>
    <property type="match status" value="1"/>
</dbReference>
<comment type="cofactor">
    <cofactor evidence="1">
        <name>[4Fe-4S] cluster</name>
        <dbReference type="ChEBI" id="CHEBI:49883"/>
    </cofactor>
</comment>
<dbReference type="GO" id="GO:0008173">
    <property type="term" value="F:RNA methyltransferase activity"/>
    <property type="evidence" value="ECO:0007669"/>
    <property type="project" value="InterPro"/>
</dbReference>
<dbReference type="InterPro" id="IPR027492">
    <property type="entry name" value="RNA_MTrfase_RlmN"/>
</dbReference>
<keyword evidence="11" id="KW-0411">Iron-sulfur</keyword>
<keyword evidence="6" id="KW-0489">Methyltransferase</keyword>
<reference evidence="14 15" key="1">
    <citation type="submission" date="2016-10" db="EMBL/GenBank/DDBJ databases">
        <authorList>
            <person name="Cai Z."/>
        </authorList>
    </citation>
    <scope>NUCLEOTIDE SEQUENCE [LARGE SCALE GENOMIC DNA]</scope>
</reference>
<keyword evidence="5" id="KW-0698">rRNA processing</keyword>
<dbReference type="InterPro" id="IPR013785">
    <property type="entry name" value="Aldolase_TIM"/>
</dbReference>
<dbReference type="HAMAP" id="MF_01849">
    <property type="entry name" value="RNA_methyltr_RlmN"/>
    <property type="match status" value="1"/>
</dbReference>
<evidence type="ECO:0000313" key="14">
    <source>
        <dbReference type="EMBL" id="SZX73659.1"/>
    </source>
</evidence>
<dbReference type="EMBL" id="FNXT01001196">
    <property type="protein sequence ID" value="SZX73659.1"/>
    <property type="molecule type" value="Genomic_DNA"/>
</dbReference>
<dbReference type="Proteomes" id="UP000256970">
    <property type="component" value="Unassembled WGS sequence"/>
</dbReference>
<dbReference type="GO" id="GO:0051539">
    <property type="term" value="F:4 iron, 4 sulfur cluster binding"/>
    <property type="evidence" value="ECO:0007669"/>
    <property type="project" value="UniProtKB-KW"/>
</dbReference>
<dbReference type="InterPro" id="IPR004383">
    <property type="entry name" value="rRNA_lsu_MTrfase_RlmN/Cfr"/>
</dbReference>